<accession>A0A329WXK3</accession>
<feature type="transmembrane region" description="Helical" evidence="1">
    <location>
        <begin position="6"/>
        <end position="27"/>
    </location>
</feature>
<dbReference type="EMBL" id="NSCM01000038">
    <property type="protein sequence ID" value="RAX09284.1"/>
    <property type="molecule type" value="Genomic_DNA"/>
</dbReference>
<sequence length="61" mass="7380">MFLNVFVLFFMFNLKASQLFLTIILIFRKLLSVMQNLLFEKIFLMWLILLNVLIQSHLLVF</sequence>
<proteinExistence type="predicted"/>
<comment type="caution">
    <text evidence="2">The sequence shown here is derived from an EMBL/GenBank/DDBJ whole genome shotgun (WGS) entry which is preliminary data.</text>
</comment>
<keyword evidence="1" id="KW-0812">Transmembrane</keyword>
<organism evidence="2 3">
    <name type="scientific">Photorhabdus bodei</name>
    <dbReference type="NCBI Taxonomy" id="2029681"/>
    <lineage>
        <taxon>Bacteria</taxon>
        <taxon>Pseudomonadati</taxon>
        <taxon>Pseudomonadota</taxon>
        <taxon>Gammaproteobacteria</taxon>
        <taxon>Enterobacterales</taxon>
        <taxon>Morganellaceae</taxon>
        <taxon>Photorhabdus</taxon>
    </lineage>
</organism>
<evidence type="ECO:0000313" key="2">
    <source>
        <dbReference type="EMBL" id="RAX09284.1"/>
    </source>
</evidence>
<protein>
    <submittedName>
        <fullName evidence="2">Uncharacterized protein</fullName>
    </submittedName>
</protein>
<dbReference type="Proteomes" id="UP000250919">
    <property type="component" value="Unassembled WGS sequence"/>
</dbReference>
<evidence type="ECO:0000313" key="3">
    <source>
        <dbReference type="Proteomes" id="UP000250919"/>
    </source>
</evidence>
<evidence type="ECO:0000256" key="1">
    <source>
        <dbReference type="SAM" id="Phobius"/>
    </source>
</evidence>
<keyword evidence="1" id="KW-1133">Transmembrane helix</keyword>
<gene>
    <name evidence="2" type="ORF">CKY02_17275</name>
</gene>
<feature type="transmembrane region" description="Helical" evidence="1">
    <location>
        <begin position="39"/>
        <end position="60"/>
    </location>
</feature>
<dbReference type="AlphaFoldDB" id="A0A329WXK3"/>
<name>A0A329WXK3_9GAMM</name>
<keyword evidence="1" id="KW-0472">Membrane</keyword>
<reference evidence="2 3" key="1">
    <citation type="journal article" date="2018" name="Int. J. Syst. Evol. Microbiol.">
        <title>Whole-genome-based revisit of Photorhabdus phylogeny: proposal for the elevation of most Photorhabdus subspecies to the species level and description of one novel species Photorhabdus bodei sp. nov., and one novel subspecies Photorhabdus laumondii subsp. clarkei subsp. nov.</title>
        <authorList>
            <person name="Machado R.A.R."/>
            <person name="Wuthrich D."/>
            <person name="Kuhnert P."/>
            <person name="Arce C.C.M."/>
            <person name="Thonen L."/>
            <person name="Ruiz C."/>
            <person name="Zhang X."/>
            <person name="Robert C.A.M."/>
            <person name="Karimi J."/>
            <person name="Kamali S."/>
            <person name="Ma J."/>
            <person name="Bruggmann R."/>
            <person name="Erb M."/>
        </authorList>
    </citation>
    <scope>NUCLEOTIDE SEQUENCE [LARGE SCALE GENOMIC DNA]</scope>
    <source>
        <strain evidence="2 3">LJ24-63</strain>
    </source>
</reference>